<reference evidence="1 2" key="1">
    <citation type="journal article" date="2015" name="Nature">
        <title>rRNA introns, odd ribosomes, and small enigmatic genomes across a large radiation of phyla.</title>
        <authorList>
            <person name="Brown C.T."/>
            <person name="Hug L.A."/>
            <person name="Thomas B.C."/>
            <person name="Sharon I."/>
            <person name="Castelle C.J."/>
            <person name="Singh A."/>
            <person name="Wilkins M.J."/>
            <person name="Williams K.H."/>
            <person name="Banfield J.F."/>
        </authorList>
    </citation>
    <scope>NUCLEOTIDE SEQUENCE [LARGE SCALE GENOMIC DNA]</scope>
</reference>
<comment type="caution">
    <text evidence="1">The sequence shown here is derived from an EMBL/GenBank/DDBJ whole genome shotgun (WGS) entry which is preliminary data.</text>
</comment>
<dbReference type="Proteomes" id="UP000033907">
    <property type="component" value="Unassembled WGS sequence"/>
</dbReference>
<evidence type="ECO:0000313" key="2">
    <source>
        <dbReference type="Proteomes" id="UP000033907"/>
    </source>
</evidence>
<evidence type="ECO:0000313" key="1">
    <source>
        <dbReference type="EMBL" id="KKT10546.1"/>
    </source>
</evidence>
<gene>
    <name evidence="1" type="ORF">UV91_C0012G0010</name>
</gene>
<accession>A0A0G1EKG6</accession>
<dbReference type="AlphaFoldDB" id="A0A0G1EKG6"/>
<dbReference type="EMBL" id="LCGH01000012">
    <property type="protein sequence ID" value="KKT10546.1"/>
    <property type="molecule type" value="Genomic_DNA"/>
</dbReference>
<proteinExistence type="predicted"/>
<organism evidence="1 2">
    <name type="scientific">Candidatus Nomurabacteria bacterium GW2011_GWF2_43_24</name>
    <dbReference type="NCBI Taxonomy" id="1618778"/>
    <lineage>
        <taxon>Bacteria</taxon>
        <taxon>Candidatus Nomuraibacteriota</taxon>
    </lineage>
</organism>
<name>A0A0G1EKG6_9BACT</name>
<protein>
    <submittedName>
        <fullName evidence="1">Uncharacterized protein</fullName>
    </submittedName>
</protein>
<sequence>MTNNQETKSCVNCKKDFTIESEDFNFYEKIKVPPPTWCPECRLIRRSAQYNIWSLYWRNCDKCAKKTLSIYSPEQKITVFCQKCWWADDWDGTEYAQDYDSSRPFLSQVRDLMNRTPYSALESQYLTIKNSEYSNALAWSKDSYLIFWADNCESVFYSSILNGLKWSSDCLRVNDSELCYESVGMYRCYNTFFSDECDDCVDMWFSRDCYGCMNCLGCVNLRGAKNCIFNVQYSKEEYEKKFKELGLESWDNLRKFEKKAHEFWLSKPYREYNGNSLNINSTGEHVYNSKNSKKCYIVKGAENCKWTQLVTYPPAKDCYDYSGWGNNAARIYESVTVGENADSVYFSNECWPDVLNLQYCQWVIAGKNNFGCVNLKRKKYAILNKEYPKEEYEELKEKIIEDMKTNPYTDKLGRKFSYGEFFPPEMSNYPYNKSVAMRFFPKTKEEALAAGYTWDDAESPVHPATIKSQDLVDTIKETTNAVLNEIIECASCKRGYKIVRGELNLLRKMRLSLPHECPKCRENKRFGRMTKPGMYHRTCDKCRANIYTPYAPGRPEIVYCVKCYQAEFA</sequence>